<dbReference type="OrthoDB" id="9812878at2"/>
<evidence type="ECO:0000256" key="1">
    <source>
        <dbReference type="ARBA" id="ARBA00004635"/>
    </source>
</evidence>
<sequence>MKKWTVGLVLATILVLFVGCGNSKKDDNTNKVKIGLVGQNNEVWDYVKEELKKDGIDLELVVFDDYNQPNAALAEGELDLNSFQHQSFLDSYNQDHGTKLVAIGKTYIAPLGIYSEKVKDISEIKEGAKIAIPNDTTNGGRAILLLQTAGLIKVDKDAGLMPTVNDITENKLNLKIEELDAAQTARALPDVTASIVNGNMAVDAGLNPLREAIYLEPIDETSDPYINMIVANEKDKDKEIFQKIIKAYQTKEAAKIIEETTNGSAMPAWEESK</sequence>
<name>A0A1H9SWH6_9LACT</name>
<keyword evidence="3" id="KW-0472">Membrane</keyword>
<comment type="similarity">
    <text evidence="6">Belongs to the nlpA lipoprotein family.</text>
</comment>
<comment type="subcellular location">
    <subcellularLocation>
        <location evidence="1">Membrane</location>
        <topology evidence="1">Lipid-anchor</topology>
    </subcellularLocation>
</comment>
<dbReference type="PIRSF" id="PIRSF002854">
    <property type="entry name" value="MetQ"/>
    <property type="match status" value="1"/>
</dbReference>
<proteinExistence type="inferred from homology"/>
<reference evidence="8 9" key="1">
    <citation type="submission" date="2016-10" db="EMBL/GenBank/DDBJ databases">
        <authorList>
            <person name="de Groot N.N."/>
        </authorList>
    </citation>
    <scope>NUCLEOTIDE SEQUENCE [LARGE SCALE GENOMIC DNA]</scope>
    <source>
        <strain evidence="8 9">DSM 13760</strain>
    </source>
</reference>
<keyword evidence="9" id="KW-1185">Reference proteome</keyword>
<dbReference type="Gene3D" id="3.40.190.10">
    <property type="entry name" value="Periplasmic binding protein-like II"/>
    <property type="match status" value="2"/>
</dbReference>
<dbReference type="SUPFAM" id="SSF53850">
    <property type="entry name" value="Periplasmic binding protein-like II"/>
    <property type="match status" value="1"/>
</dbReference>
<organism evidence="8 9">
    <name type="scientific">Isobaculum melis</name>
    <dbReference type="NCBI Taxonomy" id="142588"/>
    <lineage>
        <taxon>Bacteria</taxon>
        <taxon>Bacillati</taxon>
        <taxon>Bacillota</taxon>
        <taxon>Bacilli</taxon>
        <taxon>Lactobacillales</taxon>
        <taxon>Carnobacteriaceae</taxon>
        <taxon>Isobaculum</taxon>
    </lineage>
</organism>
<dbReference type="AlphaFoldDB" id="A0A1H9SWH6"/>
<keyword evidence="2" id="KW-0732">Signal</keyword>
<keyword evidence="4" id="KW-0564">Palmitate</keyword>
<dbReference type="RefSeq" id="WP_092652322.1">
    <property type="nucleotide sequence ID" value="NZ_FOHA01000009.1"/>
</dbReference>
<dbReference type="PANTHER" id="PTHR30429">
    <property type="entry name" value="D-METHIONINE-BINDING LIPOPROTEIN METQ"/>
    <property type="match status" value="1"/>
</dbReference>
<gene>
    <name evidence="8" type="ORF">SAMN04488559_10997</name>
</gene>
<dbReference type="InterPro" id="IPR004872">
    <property type="entry name" value="Lipoprotein_NlpA"/>
</dbReference>
<dbReference type="NCBIfam" id="TIGR00363">
    <property type="entry name" value="MetQ/NlpA family lipoprotein"/>
    <property type="match status" value="1"/>
</dbReference>
<dbReference type="Pfam" id="PF03180">
    <property type="entry name" value="Lipoprotein_9"/>
    <property type="match status" value="1"/>
</dbReference>
<dbReference type="Proteomes" id="UP000198948">
    <property type="component" value="Unassembled WGS sequence"/>
</dbReference>
<dbReference type="STRING" id="142588.SAMN04488559_10997"/>
<protein>
    <recommendedName>
        <fullName evidence="6">Lipoprotein</fullName>
    </recommendedName>
</protein>
<dbReference type="PROSITE" id="PS51257">
    <property type="entry name" value="PROKAR_LIPOPROTEIN"/>
    <property type="match status" value="1"/>
</dbReference>
<dbReference type="PANTHER" id="PTHR30429:SF3">
    <property type="entry name" value="LIPOPROTEIN"/>
    <property type="match status" value="1"/>
</dbReference>
<evidence type="ECO:0000313" key="8">
    <source>
        <dbReference type="EMBL" id="SER89266.1"/>
    </source>
</evidence>
<keyword evidence="5 6" id="KW-0449">Lipoprotein</keyword>
<dbReference type="EMBL" id="FOHA01000009">
    <property type="protein sequence ID" value="SER89266.1"/>
    <property type="molecule type" value="Genomic_DNA"/>
</dbReference>
<evidence type="ECO:0000256" key="7">
    <source>
        <dbReference type="PIRSR" id="PIRSR002854-1"/>
    </source>
</evidence>
<feature type="lipid moiety-binding region" description="S-diacylglycerol cysteine" evidence="7">
    <location>
        <position position="20"/>
    </location>
</feature>
<evidence type="ECO:0000256" key="3">
    <source>
        <dbReference type="ARBA" id="ARBA00023136"/>
    </source>
</evidence>
<evidence type="ECO:0000313" key="9">
    <source>
        <dbReference type="Proteomes" id="UP000198948"/>
    </source>
</evidence>
<evidence type="ECO:0000256" key="2">
    <source>
        <dbReference type="ARBA" id="ARBA00022729"/>
    </source>
</evidence>
<evidence type="ECO:0000256" key="5">
    <source>
        <dbReference type="ARBA" id="ARBA00023288"/>
    </source>
</evidence>
<accession>A0A1H9SWH6</accession>
<dbReference type="GO" id="GO:0016020">
    <property type="term" value="C:membrane"/>
    <property type="evidence" value="ECO:0007669"/>
    <property type="project" value="UniProtKB-SubCell"/>
</dbReference>
<evidence type="ECO:0000256" key="6">
    <source>
        <dbReference type="PIRNR" id="PIRNR002854"/>
    </source>
</evidence>
<dbReference type="CDD" id="cd13596">
    <property type="entry name" value="PBP2_lipoprotein_GmpC"/>
    <property type="match status" value="1"/>
</dbReference>
<evidence type="ECO:0000256" key="4">
    <source>
        <dbReference type="ARBA" id="ARBA00023139"/>
    </source>
</evidence>